<dbReference type="PANTHER" id="PTHR11360">
    <property type="entry name" value="MONOCARBOXYLATE TRANSPORTER"/>
    <property type="match status" value="1"/>
</dbReference>
<feature type="transmembrane region" description="Helical" evidence="1">
    <location>
        <begin position="126"/>
        <end position="152"/>
    </location>
</feature>
<evidence type="ECO:0000256" key="1">
    <source>
        <dbReference type="SAM" id="Phobius"/>
    </source>
</evidence>
<keyword evidence="1" id="KW-1133">Transmembrane helix</keyword>
<proteinExistence type="predicted"/>
<dbReference type="EMBL" id="CAHIKZ030001314">
    <property type="protein sequence ID" value="CAE1259684.1"/>
    <property type="molecule type" value="Genomic_DNA"/>
</dbReference>
<feature type="transmembrane region" description="Helical" evidence="1">
    <location>
        <begin position="377"/>
        <end position="400"/>
    </location>
</feature>
<dbReference type="Gene3D" id="1.20.1250.20">
    <property type="entry name" value="MFS general substrate transporter like domains"/>
    <property type="match status" value="2"/>
</dbReference>
<dbReference type="OrthoDB" id="2213137at2759"/>
<protein>
    <submittedName>
        <fullName evidence="2">Uncharacterized protein</fullName>
    </submittedName>
</protein>
<dbReference type="PANTHER" id="PTHR11360:SF286">
    <property type="entry name" value="GH22266P"/>
    <property type="match status" value="1"/>
</dbReference>
<accession>A0A812CBL1</accession>
<feature type="transmembrane region" description="Helical" evidence="1">
    <location>
        <begin position="101"/>
        <end position="119"/>
    </location>
</feature>
<feature type="transmembrane region" description="Helical" evidence="1">
    <location>
        <begin position="406"/>
        <end position="425"/>
    </location>
</feature>
<dbReference type="InterPro" id="IPR036259">
    <property type="entry name" value="MFS_trans_sf"/>
</dbReference>
<feature type="transmembrane region" description="Helical" evidence="1">
    <location>
        <begin position="31"/>
        <end position="60"/>
    </location>
</feature>
<dbReference type="Proteomes" id="UP000597762">
    <property type="component" value="Unassembled WGS sequence"/>
</dbReference>
<gene>
    <name evidence="2" type="ORF">SPHA_31798</name>
</gene>
<dbReference type="AlphaFoldDB" id="A0A812CBL1"/>
<organism evidence="2 3">
    <name type="scientific">Acanthosepion pharaonis</name>
    <name type="common">Pharaoh cuttlefish</name>
    <name type="synonym">Sepia pharaonis</name>
    <dbReference type="NCBI Taxonomy" id="158019"/>
    <lineage>
        <taxon>Eukaryota</taxon>
        <taxon>Metazoa</taxon>
        <taxon>Spiralia</taxon>
        <taxon>Lophotrochozoa</taxon>
        <taxon>Mollusca</taxon>
        <taxon>Cephalopoda</taxon>
        <taxon>Coleoidea</taxon>
        <taxon>Decapodiformes</taxon>
        <taxon>Sepiida</taxon>
        <taxon>Sepiina</taxon>
        <taxon>Sepiidae</taxon>
        <taxon>Acanthosepion</taxon>
    </lineage>
</organism>
<feature type="transmembrane region" description="Helical" evidence="1">
    <location>
        <begin position="185"/>
        <end position="207"/>
    </location>
</feature>
<keyword evidence="1" id="KW-0812">Transmembrane</keyword>
<sequence>MVKSSTRPSDSGDSIKINVVQLSPNPPDGGWGWFVCLAAFYCNFIVIGLQMCFGLIYIGLRDTFYDSASKTSLSGALFSGFNMLIGPFVSGLLTFYSHRSIIIVSALVASAAMFISAFATRVEMLIVTYGLIGGISLGMVFFTANVIVGMYFVKRRALAFSLANCGAGAGMFTLNYAVTQLLEHYALRGTLMILSGLILNIVVFGALCRPVDCHIESSEETQDTKEQPASSQGLLSPKDRFEDLHLSKISLEEYRLTKRVRRISEMSHSSSTAAIDTAIMEANRRKESIRKSKIKEICSSFFDFSILKNPDILLLSMTYIFWSANQIPMVYLPAYLLSVGQSKDEAALLMSISGITCTIGQFLVGALVDFAHIASHYLLTLSLILLATLTFAVTLISAFWSFTVVVIFWSIALGFGISLRVIVTMDLTGMDDFSRGYSLLMLFNGIGYATSPPLSGK</sequence>
<reference evidence="2" key="1">
    <citation type="submission" date="2021-01" db="EMBL/GenBank/DDBJ databases">
        <authorList>
            <person name="Li R."/>
            <person name="Bekaert M."/>
        </authorList>
    </citation>
    <scope>NUCLEOTIDE SEQUENCE</scope>
    <source>
        <strain evidence="2">Farmed</strain>
    </source>
</reference>
<keyword evidence="3" id="KW-1185">Reference proteome</keyword>
<dbReference type="Pfam" id="PF07690">
    <property type="entry name" value="MFS_1"/>
    <property type="match status" value="1"/>
</dbReference>
<feature type="transmembrane region" description="Helical" evidence="1">
    <location>
        <begin position="72"/>
        <end position="95"/>
    </location>
</feature>
<dbReference type="InterPro" id="IPR050327">
    <property type="entry name" value="Proton-linked_MCT"/>
</dbReference>
<keyword evidence="1" id="KW-0472">Membrane</keyword>
<name>A0A812CBL1_ACAPH</name>
<feature type="transmembrane region" description="Helical" evidence="1">
    <location>
        <begin position="158"/>
        <end position="178"/>
    </location>
</feature>
<comment type="caution">
    <text evidence="2">The sequence shown here is derived from an EMBL/GenBank/DDBJ whole genome shotgun (WGS) entry which is preliminary data.</text>
</comment>
<dbReference type="SUPFAM" id="SSF103473">
    <property type="entry name" value="MFS general substrate transporter"/>
    <property type="match status" value="1"/>
</dbReference>
<feature type="transmembrane region" description="Helical" evidence="1">
    <location>
        <begin position="346"/>
        <end position="370"/>
    </location>
</feature>
<evidence type="ECO:0000313" key="2">
    <source>
        <dbReference type="EMBL" id="CAE1259684.1"/>
    </source>
</evidence>
<dbReference type="GO" id="GO:0008028">
    <property type="term" value="F:monocarboxylic acid transmembrane transporter activity"/>
    <property type="evidence" value="ECO:0007669"/>
    <property type="project" value="TreeGrafter"/>
</dbReference>
<dbReference type="InterPro" id="IPR011701">
    <property type="entry name" value="MFS"/>
</dbReference>
<evidence type="ECO:0000313" key="3">
    <source>
        <dbReference type="Proteomes" id="UP000597762"/>
    </source>
</evidence>